<dbReference type="EMBL" id="BARU01009560">
    <property type="protein sequence ID" value="GAH38631.1"/>
    <property type="molecule type" value="Genomic_DNA"/>
</dbReference>
<reference evidence="1" key="1">
    <citation type="journal article" date="2014" name="Front. Microbiol.">
        <title>High frequency of phylogenetically diverse reductive dehalogenase-homologous genes in deep subseafloor sedimentary metagenomes.</title>
        <authorList>
            <person name="Kawai M."/>
            <person name="Futagami T."/>
            <person name="Toyoda A."/>
            <person name="Takaki Y."/>
            <person name="Nishi S."/>
            <person name="Hori S."/>
            <person name="Arai W."/>
            <person name="Tsubouchi T."/>
            <person name="Morono Y."/>
            <person name="Uchiyama I."/>
            <person name="Ito T."/>
            <person name="Fujiyama A."/>
            <person name="Inagaki F."/>
            <person name="Takami H."/>
        </authorList>
    </citation>
    <scope>NUCLEOTIDE SEQUENCE</scope>
    <source>
        <strain evidence="1">Expedition CK06-06</strain>
    </source>
</reference>
<organism evidence="1">
    <name type="scientific">marine sediment metagenome</name>
    <dbReference type="NCBI Taxonomy" id="412755"/>
    <lineage>
        <taxon>unclassified sequences</taxon>
        <taxon>metagenomes</taxon>
        <taxon>ecological metagenomes</taxon>
    </lineage>
</organism>
<dbReference type="AlphaFoldDB" id="X1EZ19"/>
<accession>X1EZ19</accession>
<proteinExistence type="predicted"/>
<evidence type="ECO:0008006" key="2">
    <source>
        <dbReference type="Google" id="ProtNLM"/>
    </source>
</evidence>
<protein>
    <recommendedName>
        <fullName evidence="2">Lipoprotein SmpA/OmlA domain-containing protein</fullName>
    </recommendedName>
</protein>
<evidence type="ECO:0000313" key="1">
    <source>
        <dbReference type="EMBL" id="GAH38631.1"/>
    </source>
</evidence>
<name>X1EZ19_9ZZZZ</name>
<sequence length="52" mass="6250">MTKEQVEVSWGKPRDINKSVGSWGVHEQWIYRKFSHSTYLYFENGILTSWQD</sequence>
<comment type="caution">
    <text evidence="1">The sequence shown here is derived from an EMBL/GenBank/DDBJ whole genome shotgun (WGS) entry which is preliminary data.</text>
</comment>
<gene>
    <name evidence="1" type="ORF">S03H2_18423</name>
</gene>